<evidence type="ECO:0000256" key="8">
    <source>
        <dbReference type="ARBA" id="ARBA00030609"/>
    </source>
</evidence>
<comment type="catalytic activity">
    <reaction evidence="9">
        <text>a 5'-end (N(7)-methyl 5'-triphosphoguanosine)-ribonucleoside in mRNA + H2O = N(7)-methyl-GMP + a 5'-end diphospho-ribonucleoside in mRNA + 2 H(+)</text>
        <dbReference type="Rhea" id="RHEA:65388"/>
        <dbReference type="Rhea" id="RHEA-COMP:17165"/>
        <dbReference type="Rhea" id="RHEA-COMP:17167"/>
        <dbReference type="ChEBI" id="CHEBI:15377"/>
        <dbReference type="ChEBI" id="CHEBI:15378"/>
        <dbReference type="ChEBI" id="CHEBI:58285"/>
        <dbReference type="ChEBI" id="CHEBI:156461"/>
        <dbReference type="ChEBI" id="CHEBI:167616"/>
        <dbReference type="EC" id="3.6.1.59"/>
    </reaction>
</comment>
<dbReference type="Proteomes" id="UP000054408">
    <property type="component" value="Unassembled WGS sequence"/>
</dbReference>
<protein>
    <recommendedName>
        <fullName evidence="4">m7GpppX diphosphatase</fullName>
        <ecNumber evidence="3">3.6.1.59</ecNumber>
    </recommendedName>
    <alternativeName>
        <fullName evidence="8">Decapping scavenger enzyme</fullName>
    </alternativeName>
    <alternativeName>
        <fullName evidence="7">Scavenger mRNA-decapping enzyme DcpS</fullName>
    </alternativeName>
</protein>
<dbReference type="RefSeq" id="XP_013759378.1">
    <property type="nucleotide sequence ID" value="XM_013903924.1"/>
</dbReference>
<feature type="binding site" evidence="11">
    <location>
        <position position="146"/>
    </location>
    <ligand>
        <name>substrate</name>
    </ligand>
</feature>
<dbReference type="InterPro" id="IPR011145">
    <property type="entry name" value="Scavenger_mRNA_decap_enz_N"/>
</dbReference>
<dbReference type="GO" id="GO:0000290">
    <property type="term" value="P:deadenylation-dependent decapping of nuclear-transcribed mRNA"/>
    <property type="evidence" value="ECO:0007669"/>
    <property type="project" value="InterPro"/>
</dbReference>
<name>A0A0L0D5S6_THETB</name>
<dbReference type="SUPFAM" id="SSF54197">
    <property type="entry name" value="HIT-like"/>
    <property type="match status" value="1"/>
</dbReference>
<dbReference type="GO" id="GO:0140932">
    <property type="term" value="F:5'-(N(7)-methyl 5'-triphosphoguanosine)-[mRNA] diphosphatase activity"/>
    <property type="evidence" value="ECO:0007669"/>
    <property type="project" value="UniProtKB-EC"/>
</dbReference>
<evidence type="ECO:0000256" key="11">
    <source>
        <dbReference type="PIRSR" id="PIRSR028973-2"/>
    </source>
</evidence>
<dbReference type="Pfam" id="PF05652">
    <property type="entry name" value="DcpS"/>
    <property type="match status" value="1"/>
</dbReference>
<feature type="active site" description="Nucleophile" evidence="10">
    <location>
        <position position="248"/>
    </location>
</feature>
<proteinExistence type="inferred from homology"/>
<dbReference type="Gene3D" id="3.30.428.10">
    <property type="entry name" value="HIT-like"/>
    <property type="match status" value="1"/>
</dbReference>
<keyword evidence="5" id="KW-0378">Hydrolase</keyword>
<keyword evidence="13" id="KW-1185">Reference proteome</keyword>
<feature type="binding site" evidence="11">
    <location>
        <begin position="239"/>
        <end position="250"/>
    </location>
    <ligand>
        <name>substrate</name>
    </ligand>
</feature>
<sequence length="315" mass="34160">MSARPELASLESLAEFKAKRVLASSEKSKYVALEGELAGERAVVRVTKKHLPCSELAELSKWASGEMKLGCTLQNDVYAKYDGVCRGEDDAGAIGGVNVDVICPASDKHVAKYTAAEMVMISETGEAARLVTEAYVASVGEDALAWVYNILEGKAEADRVIFADDDVDTGFVLLPDLKWDGANAEQLYVVVLPHRRGIRTLRSLRAEHLPLLRNIAGPGKAAVAAHYGVPVSELQAFVHYVPSYFHFHVHITHVKCDIADASLGRAHLLDDVIGNLAAFGDEYYQQATLGLLLQRGSVLEAAHAAYNARPHDVPR</sequence>
<dbReference type="GO" id="GO:0000340">
    <property type="term" value="F:RNA 7-methylguanosine cap binding"/>
    <property type="evidence" value="ECO:0007669"/>
    <property type="project" value="TreeGrafter"/>
</dbReference>
<dbReference type="GO" id="GO:0000932">
    <property type="term" value="C:P-body"/>
    <property type="evidence" value="ECO:0007669"/>
    <property type="project" value="TreeGrafter"/>
</dbReference>
<keyword evidence="6" id="KW-0539">Nucleus</keyword>
<dbReference type="FunFam" id="3.30.428.10:FF:000006">
    <property type="entry name" value="m7GpppX diphosphatase"/>
    <property type="match status" value="1"/>
</dbReference>
<dbReference type="EC" id="3.6.1.59" evidence="3"/>
<feature type="binding site" evidence="11">
    <location>
        <position position="176"/>
    </location>
    <ligand>
        <name>substrate</name>
    </ligand>
</feature>
<evidence type="ECO:0000256" key="1">
    <source>
        <dbReference type="ARBA" id="ARBA00004123"/>
    </source>
</evidence>
<evidence type="ECO:0000256" key="2">
    <source>
        <dbReference type="ARBA" id="ARBA00010208"/>
    </source>
</evidence>
<dbReference type="PIRSF" id="PIRSF028973">
    <property type="entry name" value="Scavenger_mRNA_decap_enz"/>
    <property type="match status" value="1"/>
</dbReference>
<evidence type="ECO:0000256" key="3">
    <source>
        <dbReference type="ARBA" id="ARBA00012520"/>
    </source>
</evidence>
<dbReference type="InterPro" id="IPR036265">
    <property type="entry name" value="HIT-like_sf"/>
</dbReference>
<dbReference type="Gene3D" id="3.30.200.40">
    <property type="entry name" value="Scavenger mRNA decapping enzyme, N-terminal domain"/>
    <property type="match status" value="1"/>
</dbReference>
<dbReference type="PANTHER" id="PTHR12978">
    <property type="entry name" value="HISTIDINE TRIAD HIT PROTEIN MEMBER"/>
    <property type="match status" value="1"/>
</dbReference>
<dbReference type="eggNOG" id="KOG3969">
    <property type="taxonomic scope" value="Eukaryota"/>
</dbReference>
<dbReference type="AlphaFoldDB" id="A0A0L0D5S6"/>
<evidence type="ECO:0000256" key="5">
    <source>
        <dbReference type="ARBA" id="ARBA00022801"/>
    </source>
</evidence>
<feature type="binding site" evidence="11">
    <location>
        <position position="156"/>
    </location>
    <ligand>
        <name>substrate</name>
    </ligand>
</feature>
<dbReference type="OrthoDB" id="10264956at2759"/>
<dbReference type="PANTHER" id="PTHR12978:SF0">
    <property type="entry name" value="M7GPPPX DIPHOSPHATASE"/>
    <property type="match status" value="1"/>
</dbReference>
<dbReference type="GO" id="GO:0005634">
    <property type="term" value="C:nucleus"/>
    <property type="evidence" value="ECO:0007669"/>
    <property type="project" value="UniProtKB-SubCell"/>
</dbReference>
<reference evidence="12 13" key="1">
    <citation type="submission" date="2010-05" db="EMBL/GenBank/DDBJ databases">
        <title>The Genome Sequence of Thecamonas trahens ATCC 50062.</title>
        <authorList>
            <consortium name="The Broad Institute Genome Sequencing Platform"/>
            <person name="Russ C."/>
            <person name="Cuomo C."/>
            <person name="Shea T."/>
            <person name="Young S.K."/>
            <person name="Zeng Q."/>
            <person name="Koehrsen M."/>
            <person name="Haas B."/>
            <person name="Borodovsky M."/>
            <person name="Guigo R."/>
            <person name="Alvarado L."/>
            <person name="Berlin A."/>
            <person name="Bochicchio J."/>
            <person name="Borenstein D."/>
            <person name="Chapman S."/>
            <person name="Chen Z."/>
            <person name="Freedman E."/>
            <person name="Gellesch M."/>
            <person name="Goldberg J."/>
            <person name="Griggs A."/>
            <person name="Gujja S."/>
            <person name="Heilman E."/>
            <person name="Heiman D."/>
            <person name="Hepburn T."/>
            <person name="Howarth C."/>
            <person name="Jen D."/>
            <person name="Larson L."/>
            <person name="Mehta T."/>
            <person name="Park D."/>
            <person name="Pearson M."/>
            <person name="Roberts A."/>
            <person name="Saif S."/>
            <person name="Shenoy N."/>
            <person name="Sisk P."/>
            <person name="Stolte C."/>
            <person name="Sykes S."/>
            <person name="Thomson T."/>
            <person name="Walk T."/>
            <person name="White J."/>
            <person name="Yandava C."/>
            <person name="Burger G."/>
            <person name="Gray M.W."/>
            <person name="Holland P.W.H."/>
            <person name="King N."/>
            <person name="Lang F.B.F."/>
            <person name="Roger A.J."/>
            <person name="Ruiz-Trillo I."/>
            <person name="Lander E."/>
            <person name="Nusbaum C."/>
        </authorList>
    </citation>
    <scope>NUCLEOTIDE SEQUENCE [LARGE SCALE GENOMIC DNA]</scope>
    <source>
        <strain evidence="12 13">ATCC 50062</strain>
    </source>
</reference>
<evidence type="ECO:0000313" key="13">
    <source>
        <dbReference type="Proteomes" id="UP000054408"/>
    </source>
</evidence>
<comment type="subcellular location">
    <subcellularLocation>
        <location evidence="1">Nucleus</location>
    </subcellularLocation>
</comment>
<evidence type="ECO:0000256" key="7">
    <source>
        <dbReference type="ARBA" id="ARBA00029885"/>
    </source>
</evidence>
<dbReference type="STRING" id="461836.A0A0L0D5S6"/>
<evidence type="ECO:0000256" key="6">
    <source>
        <dbReference type="ARBA" id="ARBA00023242"/>
    </source>
</evidence>
<evidence type="ECO:0000256" key="9">
    <source>
        <dbReference type="ARBA" id="ARBA00048222"/>
    </source>
</evidence>
<dbReference type="GeneID" id="25562139"/>
<dbReference type="InterPro" id="IPR008594">
    <property type="entry name" value="DcpS/DCS2"/>
</dbReference>
<evidence type="ECO:0000256" key="4">
    <source>
        <dbReference type="ARBA" id="ARBA00015636"/>
    </source>
</evidence>
<evidence type="ECO:0000313" key="12">
    <source>
        <dbReference type="EMBL" id="KNC47441.1"/>
    </source>
</evidence>
<accession>A0A0L0D5S6</accession>
<organism evidence="12 13">
    <name type="scientific">Thecamonas trahens ATCC 50062</name>
    <dbReference type="NCBI Taxonomy" id="461836"/>
    <lineage>
        <taxon>Eukaryota</taxon>
        <taxon>Apusozoa</taxon>
        <taxon>Apusomonadida</taxon>
        <taxon>Apusomonadidae</taxon>
        <taxon>Thecamonas</taxon>
    </lineage>
</organism>
<dbReference type="OMA" id="HVHINPI"/>
<feature type="binding site" evidence="11">
    <location>
        <position position="178"/>
    </location>
    <ligand>
        <name>substrate</name>
    </ligand>
</feature>
<comment type="similarity">
    <text evidence="2">Belongs to the HIT family.</text>
</comment>
<dbReference type="Pfam" id="PF11969">
    <property type="entry name" value="DcpS_C"/>
    <property type="match status" value="1"/>
</dbReference>
<dbReference type="SUPFAM" id="SSF102860">
    <property type="entry name" value="mRNA decapping enzyme DcpS N-terminal domain"/>
    <property type="match status" value="1"/>
</dbReference>
<dbReference type="EMBL" id="GL349447">
    <property type="protein sequence ID" value="KNC47441.1"/>
    <property type="molecule type" value="Genomic_DNA"/>
</dbReference>
<gene>
    <name evidence="12" type="ORF">AMSG_02459</name>
</gene>
<evidence type="ECO:0000256" key="10">
    <source>
        <dbReference type="PIRSR" id="PIRSR028973-1"/>
    </source>
</evidence>